<sequence>MSFYTIFSGIAKLESQPHQAHMVSTLSTNLLAGTTRDEDLKIWNGNYLTYGTFFTHEIKKRTQAR</sequence>
<dbReference type="AlphaFoldDB" id="A0A4Z1KFX9"/>
<proteinExistence type="predicted"/>
<dbReference type="Proteomes" id="UP000297280">
    <property type="component" value="Unassembled WGS sequence"/>
</dbReference>
<name>A0A4Z1KFX9_9HELO</name>
<evidence type="ECO:0000313" key="2">
    <source>
        <dbReference type="Proteomes" id="UP000297280"/>
    </source>
</evidence>
<reference evidence="1 2" key="1">
    <citation type="submission" date="2017-12" db="EMBL/GenBank/DDBJ databases">
        <title>Comparative genomics of Botrytis spp.</title>
        <authorList>
            <person name="Valero-Jimenez C.A."/>
            <person name="Tapia P."/>
            <person name="Veloso J."/>
            <person name="Silva-Moreno E."/>
            <person name="Staats M."/>
            <person name="Valdes J.H."/>
            <person name="Van Kan J.A.L."/>
        </authorList>
    </citation>
    <scope>NUCLEOTIDE SEQUENCE [LARGE SCALE GENOMIC DNA]</scope>
    <source>
        <strain evidence="1 2">MUCL3349</strain>
    </source>
</reference>
<gene>
    <name evidence="1" type="ORF">BPOR_0448g00050</name>
</gene>
<comment type="caution">
    <text evidence="1">The sequence shown here is derived from an EMBL/GenBank/DDBJ whole genome shotgun (WGS) entry which is preliminary data.</text>
</comment>
<accession>A0A4Z1KFX9</accession>
<keyword evidence="2" id="KW-1185">Reference proteome</keyword>
<dbReference type="EMBL" id="PQXO01000447">
    <property type="protein sequence ID" value="TGO84947.1"/>
    <property type="molecule type" value="Genomic_DNA"/>
</dbReference>
<protein>
    <submittedName>
        <fullName evidence="1">Uncharacterized protein</fullName>
    </submittedName>
</protein>
<organism evidence="1 2">
    <name type="scientific">Botrytis porri</name>
    <dbReference type="NCBI Taxonomy" id="87229"/>
    <lineage>
        <taxon>Eukaryota</taxon>
        <taxon>Fungi</taxon>
        <taxon>Dikarya</taxon>
        <taxon>Ascomycota</taxon>
        <taxon>Pezizomycotina</taxon>
        <taxon>Leotiomycetes</taxon>
        <taxon>Helotiales</taxon>
        <taxon>Sclerotiniaceae</taxon>
        <taxon>Botrytis</taxon>
    </lineage>
</organism>
<evidence type="ECO:0000313" key="1">
    <source>
        <dbReference type="EMBL" id="TGO84947.1"/>
    </source>
</evidence>